<dbReference type="InterPro" id="IPR018222">
    <property type="entry name" value="Nuclear_transport_factor_2_euk"/>
</dbReference>
<feature type="domain" description="RRM" evidence="3">
    <location>
        <begin position="70"/>
        <end position="155"/>
    </location>
</feature>
<dbReference type="PROSITE" id="PS50177">
    <property type="entry name" value="NTF2_DOMAIN"/>
    <property type="match status" value="1"/>
</dbReference>
<dbReference type="InterPro" id="IPR035979">
    <property type="entry name" value="RBD_domain_sf"/>
</dbReference>
<dbReference type="InterPro" id="IPR002075">
    <property type="entry name" value="NTF2_dom"/>
</dbReference>
<dbReference type="InterPro" id="IPR011047">
    <property type="entry name" value="Quinoprotein_ADH-like_sf"/>
</dbReference>
<feature type="region of interest" description="Disordered" evidence="2">
    <location>
        <begin position="1"/>
        <end position="42"/>
    </location>
</feature>
<dbReference type="Proteomes" id="UP000321518">
    <property type="component" value="Unassembled WGS sequence"/>
</dbReference>
<evidence type="ECO:0000259" key="3">
    <source>
        <dbReference type="PROSITE" id="PS50102"/>
    </source>
</evidence>
<feature type="compositionally biased region" description="Low complexity" evidence="2">
    <location>
        <begin position="821"/>
        <end position="834"/>
    </location>
</feature>
<feature type="region of interest" description="Disordered" evidence="2">
    <location>
        <begin position="893"/>
        <end position="989"/>
    </location>
</feature>
<dbReference type="OrthoDB" id="1897642at2759"/>
<feature type="compositionally biased region" description="Basic and acidic residues" evidence="2">
    <location>
        <begin position="227"/>
        <end position="243"/>
    </location>
</feature>
<feature type="compositionally biased region" description="Basic and acidic residues" evidence="2">
    <location>
        <begin position="359"/>
        <end position="374"/>
    </location>
</feature>
<dbReference type="SUPFAM" id="SSF50998">
    <property type="entry name" value="Quinoprotein alcohol dehydrogenase-like"/>
    <property type="match status" value="1"/>
</dbReference>
<comment type="caution">
    <text evidence="5">The sequence shown here is derived from an EMBL/GenBank/DDBJ whole genome shotgun (WGS) entry which is preliminary data.</text>
</comment>
<name>A0A511KJ67_RHOTO</name>
<gene>
    <name evidence="5" type="ORF">Rt10032_c09g3943</name>
</gene>
<evidence type="ECO:0000313" key="5">
    <source>
        <dbReference type="EMBL" id="GEM09926.1"/>
    </source>
</evidence>
<dbReference type="PANTHER" id="PTHR47232:SF1">
    <property type="entry name" value="TRANSDUCIN FAMILY PROTEIN _ WD-40 REPEAT FAMILY PROTEIN"/>
    <property type="match status" value="1"/>
</dbReference>
<feature type="compositionally biased region" description="Polar residues" evidence="2">
    <location>
        <begin position="1039"/>
        <end position="1049"/>
    </location>
</feature>
<dbReference type="CDD" id="cd00590">
    <property type="entry name" value="RRM_SF"/>
    <property type="match status" value="1"/>
</dbReference>
<dbReference type="PROSITE" id="PS50102">
    <property type="entry name" value="RRM"/>
    <property type="match status" value="1"/>
</dbReference>
<feature type="region of interest" description="Disordered" evidence="2">
    <location>
        <begin position="345"/>
        <end position="398"/>
    </location>
</feature>
<dbReference type="InterPro" id="IPR012677">
    <property type="entry name" value="Nucleotide-bd_a/b_plait_sf"/>
</dbReference>
<evidence type="ECO:0000256" key="2">
    <source>
        <dbReference type="SAM" id="MobiDB-lite"/>
    </source>
</evidence>
<dbReference type="InterPro" id="IPR032710">
    <property type="entry name" value="NTF2-like_dom_sf"/>
</dbReference>
<feature type="compositionally biased region" description="Basic and acidic residues" evidence="2">
    <location>
        <begin position="1051"/>
        <end position="1078"/>
    </location>
</feature>
<keyword evidence="1" id="KW-0694">RNA-binding</keyword>
<protein>
    <submittedName>
        <fullName evidence="5">Proteophosphoglycan ppg4</fullName>
    </submittedName>
</protein>
<organism evidence="5 6">
    <name type="scientific">Rhodotorula toruloides</name>
    <name type="common">Yeast</name>
    <name type="synonym">Rhodosporidium toruloides</name>
    <dbReference type="NCBI Taxonomy" id="5286"/>
    <lineage>
        <taxon>Eukaryota</taxon>
        <taxon>Fungi</taxon>
        <taxon>Dikarya</taxon>
        <taxon>Basidiomycota</taxon>
        <taxon>Pucciniomycotina</taxon>
        <taxon>Microbotryomycetes</taxon>
        <taxon>Sporidiobolales</taxon>
        <taxon>Sporidiobolaceae</taxon>
        <taxon>Rhodotorula</taxon>
    </lineage>
</organism>
<dbReference type="Pfam" id="PF00076">
    <property type="entry name" value="RRM_1"/>
    <property type="match status" value="1"/>
</dbReference>
<reference evidence="5 6" key="1">
    <citation type="submission" date="2019-07" db="EMBL/GenBank/DDBJ databases">
        <title>Rhodotorula toruloides NBRC10032 genome sequencing.</title>
        <authorList>
            <person name="Shida Y."/>
            <person name="Takaku H."/>
            <person name="Ogasawara W."/>
            <person name="Mori K."/>
        </authorList>
    </citation>
    <scope>NUCLEOTIDE SEQUENCE [LARGE SCALE GENOMIC DNA]</scope>
    <source>
        <strain evidence="5 6">NBRC10032</strain>
    </source>
</reference>
<feature type="compositionally biased region" description="Basic and acidic residues" evidence="2">
    <location>
        <begin position="561"/>
        <end position="570"/>
    </location>
</feature>
<dbReference type="Gene3D" id="3.10.450.50">
    <property type="match status" value="1"/>
</dbReference>
<evidence type="ECO:0000313" key="6">
    <source>
        <dbReference type="Proteomes" id="UP000321518"/>
    </source>
</evidence>
<dbReference type="Gene3D" id="2.130.10.10">
    <property type="entry name" value="YVTN repeat-like/Quinoprotein amine dehydrogenase"/>
    <property type="match status" value="1"/>
</dbReference>
<feature type="region of interest" description="Disordered" evidence="2">
    <location>
        <begin position="1024"/>
        <end position="1084"/>
    </location>
</feature>
<accession>A0A511KJ67</accession>
<feature type="domain" description="NTF2" evidence="4">
    <location>
        <begin position="614"/>
        <end position="768"/>
    </location>
</feature>
<feature type="region of interest" description="Disordered" evidence="2">
    <location>
        <begin position="790"/>
        <end position="869"/>
    </location>
</feature>
<feature type="compositionally biased region" description="Polar residues" evidence="2">
    <location>
        <begin position="203"/>
        <end position="213"/>
    </location>
</feature>
<dbReference type="PANTHER" id="PTHR47232">
    <property type="entry name" value="TRANSDUCIN FAMILY PROTEIN / WD-40 REPEAT FAMILY PROTEIN"/>
    <property type="match status" value="1"/>
</dbReference>
<evidence type="ECO:0000256" key="1">
    <source>
        <dbReference type="PROSITE-ProRule" id="PRU00176"/>
    </source>
</evidence>
<dbReference type="GO" id="GO:0003723">
    <property type="term" value="F:RNA binding"/>
    <property type="evidence" value="ECO:0007669"/>
    <property type="project" value="UniProtKB-UniRule"/>
</dbReference>
<evidence type="ECO:0000259" key="4">
    <source>
        <dbReference type="PROSITE" id="PS50177"/>
    </source>
</evidence>
<sequence>MPSNGRGGRSTAPAGRNASATGANGITAAQVRQPSGSGGVAASTGYLASTSTSSHAKSATTIPVPANPRSTLYVTQLPSSVTETDLRATFSPYGNLTRVSLRSHGQTYAHIVFSSPQEALSALEALKGRQPTLLSPVSPAEAGPSKGMKIVFAETTEERDARRISGGASALTGLFRVPETPEPSQSQLKLDPSPQKVQPAAPASTSAPGQAQQPHPAVTGGNGTEPVGEKQKRNSKNDFDVRETARIEGPTLRCGQHELAPTNYAFRTSDATGQEFFLCSYNLPPDAAAAAANNPDQFIQHFGPQLSATGGMSLHKWRLQHQVDSHGTTTMLKLFVVVPPDTIKERSRERTNAKNRQRRNAERIEAGRSRRTAELGEVGDEDEDEAGDDGADHAGDALEDGAGDVAMEVKPRLVTDAATGPVQPLTAIPFIQSTKPSAIPAHPSPAETVEDDGTISLCIRLPPSTFTAPDAARQKRSFLVAQVKRIGAEGKIVLGSRIEGDLVVISYMQDEESQGRTAAEEAQGEAAVAVPAQVEPIAQSEEPVRMDEDVKPIIELSPEPRPNRVERPQEEAQQMDVDSEVDQLATPTPEPDLARFPLPIMLSSRADTRETYEIVTNFIQEYFRRFDSARRSLELMYTPNALFSLRVDSKTPARLPFPPVPFAKNWLLGAGKVSSTPTAITNAIRLLPTGSHDLVRTVFTARSIPELQVKSRAPPPIVLHLVGDFEEFPEKTIRLFSRTFVIVPKGRTVGVNGAETPEFWVHSDQLTVSHKVPGEPFSLPVLQTPFSPSRHPFIAPATSTSTSSKTATSAIRPQPVPPPASAQSAALPAPQARPFSQFQPHPGLARLHAPKTPTQSASPVPGPSQVAAPVTAPPVAHIAPQTVAFPTPSTFHTSAALHQPAQQPRPERRAPSPAHGSPPDEQPRDVMVLSDSATSVSPEVERRVLSKPSKTSLGKRPAVEYRSDADSGSNQERRKKKADNVRATATASAIQRATESAAAAGQAPTPEVLRRIIQQEVAAQLAAVGGSPSTRLTDDDGESSSVANATRQPAKQKERRVDKEAKTKAKQAQKEKRKKVEAEEPQLGTGLAADDGRILLRTQSHSQLHSFDGRSNKLRHMIDTGSSFLAVSHIGDIVQFSCPPNTLTSTVEKLWTSKDDTFRVDDFAWSDSKETLIVGYLGAKGGKGTVKPPSQVVLFKREEDSRLGTRLVKTQVATKPHTLGGVTALTTLPGTGRLRFVTGGEDKKRVQEVTAVNIRSEHSSMITSLAPLAAEENRIASSGKDKRVFVYDIENQHSTWQALLDNPVMTVDPVLQDPHILLARMGSPSNQFAVYDVRRPAGSKAVLTFGYDLSPHRTTSGALAPTNIGRYLRGSQCDTIFAFPDHEMGVKLWDLRNVRTAQSSSNLKRQDLQTVGRSKVVSAVFKSRSELCTMELSHVSRHSIRG</sequence>
<dbReference type="SMART" id="SM00360">
    <property type="entry name" value="RRM"/>
    <property type="match status" value="1"/>
</dbReference>
<proteinExistence type="predicted"/>
<dbReference type="Gene3D" id="3.30.70.330">
    <property type="match status" value="1"/>
</dbReference>
<feature type="compositionally biased region" description="Low complexity" evidence="2">
    <location>
        <begin position="797"/>
        <end position="813"/>
    </location>
</feature>
<dbReference type="Pfam" id="PF22602">
    <property type="entry name" value="NXF_NTF2"/>
    <property type="match status" value="1"/>
</dbReference>
<feature type="compositionally biased region" description="Acidic residues" evidence="2">
    <location>
        <begin position="377"/>
        <end position="389"/>
    </location>
</feature>
<feature type="region of interest" description="Disordered" evidence="2">
    <location>
        <begin position="172"/>
        <end position="243"/>
    </location>
</feature>
<dbReference type="InterPro" id="IPR015943">
    <property type="entry name" value="WD40/YVTN_repeat-like_dom_sf"/>
</dbReference>
<dbReference type="SUPFAM" id="SSF54427">
    <property type="entry name" value="NTF2-like"/>
    <property type="match status" value="1"/>
</dbReference>
<dbReference type="EMBL" id="BJWK01000009">
    <property type="protein sequence ID" value="GEM09926.1"/>
    <property type="molecule type" value="Genomic_DNA"/>
</dbReference>
<feature type="region of interest" description="Disordered" evidence="2">
    <location>
        <begin position="556"/>
        <end position="577"/>
    </location>
</feature>
<dbReference type="InterPro" id="IPR000504">
    <property type="entry name" value="RRM_dom"/>
</dbReference>
<dbReference type="SUPFAM" id="SSF54928">
    <property type="entry name" value="RNA-binding domain, RBD"/>
    <property type="match status" value="1"/>
</dbReference>